<dbReference type="GeneID" id="38780592"/>
<gene>
    <name evidence="3" type="ORF">SCP_0507300</name>
</gene>
<dbReference type="InterPro" id="IPR012171">
    <property type="entry name" value="Fatty_acid_desaturase"/>
</dbReference>
<reference evidence="3 4" key="1">
    <citation type="journal article" date="2018" name="Sci. Rep.">
        <title>Genome sequence of the cauliflower mushroom Sparassis crispa (Hanabiratake) and its association with beneficial usage.</title>
        <authorList>
            <person name="Kiyama R."/>
            <person name="Furutani Y."/>
            <person name="Kawaguchi K."/>
            <person name="Nakanishi T."/>
        </authorList>
    </citation>
    <scope>NUCLEOTIDE SEQUENCE [LARGE SCALE GENOMIC DNA]</scope>
</reference>
<dbReference type="Proteomes" id="UP000287166">
    <property type="component" value="Unassembled WGS sequence"/>
</dbReference>
<evidence type="ECO:0000313" key="3">
    <source>
        <dbReference type="EMBL" id="GBE83675.1"/>
    </source>
</evidence>
<feature type="transmembrane region" description="Helical" evidence="1">
    <location>
        <begin position="61"/>
        <end position="85"/>
    </location>
</feature>
<keyword evidence="1" id="KW-1133">Transmembrane helix</keyword>
<name>A0A401GN81_9APHY</name>
<feature type="transmembrane region" description="Helical" evidence="1">
    <location>
        <begin position="250"/>
        <end position="271"/>
    </location>
</feature>
<protein>
    <submittedName>
        <fullName evidence="3">Delta(12) fatty acid desaturase</fullName>
    </submittedName>
</protein>
<feature type="domain" description="Fatty acid desaturase" evidence="2">
    <location>
        <begin position="100"/>
        <end position="373"/>
    </location>
</feature>
<dbReference type="InterPro" id="IPR005804">
    <property type="entry name" value="FA_desaturase_dom"/>
</dbReference>
<dbReference type="GO" id="GO:0006629">
    <property type="term" value="P:lipid metabolic process"/>
    <property type="evidence" value="ECO:0007669"/>
    <property type="project" value="InterPro"/>
</dbReference>
<dbReference type="InParanoid" id="A0A401GN81"/>
<dbReference type="AlphaFoldDB" id="A0A401GN81"/>
<comment type="caution">
    <text evidence="3">The sequence shown here is derived from an EMBL/GenBank/DDBJ whole genome shotgun (WGS) entry which is preliminary data.</text>
</comment>
<organism evidence="3 4">
    <name type="scientific">Sparassis crispa</name>
    <dbReference type="NCBI Taxonomy" id="139825"/>
    <lineage>
        <taxon>Eukaryota</taxon>
        <taxon>Fungi</taxon>
        <taxon>Dikarya</taxon>
        <taxon>Basidiomycota</taxon>
        <taxon>Agaricomycotina</taxon>
        <taxon>Agaricomycetes</taxon>
        <taxon>Polyporales</taxon>
        <taxon>Sparassidaceae</taxon>
        <taxon>Sparassis</taxon>
    </lineage>
</organism>
<evidence type="ECO:0000256" key="1">
    <source>
        <dbReference type="SAM" id="Phobius"/>
    </source>
</evidence>
<keyword evidence="1" id="KW-0812">Transmembrane</keyword>
<proteinExistence type="predicted"/>
<evidence type="ECO:0000259" key="2">
    <source>
        <dbReference type="Pfam" id="PF00487"/>
    </source>
</evidence>
<keyword evidence="4" id="KW-1185">Reference proteome</keyword>
<feature type="transmembrane region" description="Helical" evidence="1">
    <location>
        <begin position="130"/>
        <end position="151"/>
    </location>
</feature>
<feature type="transmembrane region" description="Helical" evidence="1">
    <location>
        <begin position="97"/>
        <end position="118"/>
    </location>
</feature>
<sequence>MDAGVKSYWAPLIHDSPEYQARRARPFQPPNLSIKDIHAAVPRHLFEKSTLKSLIYVGRHVALTIGFYVFATHIGSLAGQLCAVVGCVGRIGPLLELCLWAAYWFWQSVLFTGLWTLGHECGHGALFPAGWVNTVLGLTLHTTVLTPYFAWRVTHRSHHKGTNHLARDETYHPPTRTDLRLPSESEARAIDYKTMIEETPAFTLFKMVIRQFLGFQLYLIHNRKGNPKYPKWTSHYNPSAKLFKPEDRDAIIVSDMTIGAMLVFIGMWAYTTSWGNVWRLYFVPWLWAHNWIVMFTYLQHSDPTVPYYRENQWTFLRGALATVDRPVFGWIGRVFWHGIAHDHIAHHLFVSVPFYNLPQVTQAIRPVLGAHYNYDSTPTIYALWRSFTQCTFVEPDGDIVFFKNQQGKVGRECVWDAVEKTAEGEAEMD</sequence>
<dbReference type="Pfam" id="PF00487">
    <property type="entry name" value="FA_desaturase"/>
    <property type="match status" value="1"/>
</dbReference>
<accession>A0A401GN81</accession>
<evidence type="ECO:0000313" key="4">
    <source>
        <dbReference type="Proteomes" id="UP000287166"/>
    </source>
</evidence>
<dbReference type="OrthoDB" id="1461976at2759"/>
<dbReference type="RefSeq" id="XP_027614588.1">
    <property type="nucleotide sequence ID" value="XM_027758787.1"/>
</dbReference>
<keyword evidence="1" id="KW-0472">Membrane</keyword>
<dbReference type="STRING" id="139825.A0A401GN81"/>
<dbReference type="PANTHER" id="PTHR32100">
    <property type="entry name" value="OMEGA-6 FATTY ACID DESATURASE, CHLOROPLASTIC"/>
    <property type="match status" value="1"/>
</dbReference>
<dbReference type="CDD" id="cd03507">
    <property type="entry name" value="Delta12-FADS-like"/>
    <property type="match status" value="1"/>
</dbReference>
<dbReference type="GO" id="GO:0016491">
    <property type="term" value="F:oxidoreductase activity"/>
    <property type="evidence" value="ECO:0007669"/>
    <property type="project" value="InterPro"/>
</dbReference>
<dbReference type="EMBL" id="BFAD01000005">
    <property type="protein sequence ID" value="GBE83675.1"/>
    <property type="molecule type" value="Genomic_DNA"/>
</dbReference>